<dbReference type="Proteomes" id="UP000269396">
    <property type="component" value="Unassembled WGS sequence"/>
</dbReference>
<name>A0A183NS12_9TREM</name>
<accession>A0A183NS12</accession>
<evidence type="ECO:0000313" key="1">
    <source>
        <dbReference type="EMBL" id="VDP25786.1"/>
    </source>
</evidence>
<proteinExistence type="predicted"/>
<dbReference type="AlphaFoldDB" id="A0A183NS12"/>
<reference evidence="1 2" key="1">
    <citation type="submission" date="2018-11" db="EMBL/GenBank/DDBJ databases">
        <authorList>
            <consortium name="Pathogen Informatics"/>
        </authorList>
    </citation>
    <scope>NUCLEOTIDE SEQUENCE [LARGE SCALE GENOMIC DNA]</scope>
    <source>
        <strain>Denwood</strain>
        <strain evidence="2">Zambia</strain>
    </source>
</reference>
<keyword evidence="2" id="KW-1185">Reference proteome</keyword>
<evidence type="ECO:0000313" key="2">
    <source>
        <dbReference type="Proteomes" id="UP000269396"/>
    </source>
</evidence>
<dbReference type="EMBL" id="UZAL01026764">
    <property type="protein sequence ID" value="VDP25786.1"/>
    <property type="molecule type" value="Genomic_DNA"/>
</dbReference>
<sequence length="85" mass="10201">MRNNLLQSRTASLMNREYVKIVHHQLHINLDIHHDYWVSDSLDIKSLNIHYLNHLHILLDEISFLIHKYLDINSKILYSIQIVCI</sequence>
<protein>
    <submittedName>
        <fullName evidence="1">Uncharacterized protein</fullName>
    </submittedName>
</protein>
<gene>
    <name evidence="1" type="ORF">SMTD_LOCUS4898</name>
</gene>
<organism evidence="1 2">
    <name type="scientific">Schistosoma mattheei</name>
    <dbReference type="NCBI Taxonomy" id="31246"/>
    <lineage>
        <taxon>Eukaryota</taxon>
        <taxon>Metazoa</taxon>
        <taxon>Spiralia</taxon>
        <taxon>Lophotrochozoa</taxon>
        <taxon>Platyhelminthes</taxon>
        <taxon>Trematoda</taxon>
        <taxon>Digenea</taxon>
        <taxon>Strigeidida</taxon>
        <taxon>Schistosomatoidea</taxon>
        <taxon>Schistosomatidae</taxon>
        <taxon>Schistosoma</taxon>
    </lineage>
</organism>